<keyword evidence="3" id="KW-1185">Reference proteome</keyword>
<feature type="compositionally biased region" description="Polar residues" evidence="1">
    <location>
        <begin position="1"/>
        <end position="23"/>
    </location>
</feature>
<feature type="compositionally biased region" description="Low complexity" evidence="1">
    <location>
        <begin position="304"/>
        <end position="321"/>
    </location>
</feature>
<accession>A0ABR2J4Y4</accession>
<reference evidence="2 3" key="1">
    <citation type="journal article" date="2024" name="IMA Fungus">
        <title>Apiospora arundinis, a panoply of carbohydrate-active enzymes and secondary metabolites.</title>
        <authorList>
            <person name="Sorensen T."/>
            <person name="Petersen C."/>
            <person name="Muurmann A.T."/>
            <person name="Christiansen J.V."/>
            <person name="Brundto M.L."/>
            <person name="Overgaard C.K."/>
            <person name="Boysen A.T."/>
            <person name="Wollenberg R.D."/>
            <person name="Larsen T.O."/>
            <person name="Sorensen J.L."/>
            <person name="Nielsen K.L."/>
            <person name="Sondergaard T.E."/>
        </authorList>
    </citation>
    <scope>NUCLEOTIDE SEQUENCE [LARGE SCALE GENOMIC DNA]</scope>
    <source>
        <strain evidence="2 3">AAU 773</strain>
    </source>
</reference>
<feature type="region of interest" description="Disordered" evidence="1">
    <location>
        <begin position="422"/>
        <end position="517"/>
    </location>
</feature>
<dbReference type="Proteomes" id="UP001390339">
    <property type="component" value="Unassembled WGS sequence"/>
</dbReference>
<feature type="compositionally biased region" description="Basic and acidic residues" evidence="1">
    <location>
        <begin position="452"/>
        <end position="473"/>
    </location>
</feature>
<sequence>MPAGNRSSSAHLQWTEQVSNFSEEQPEAVGPSVDAPAPHVPPPLPPSQRHALVHEPGKRPDQTGSAAEFILRPARPSSPLASGTTQEHHVRLQPQALTRDKSPVRESRQQQQQEGEPIGSSSRREADGHGTAQRATEVPQLARRLPTMGMFKTRPGPGPAALPTRSDAERTAASFPEKGAPARKPLPLGRVRKDSGVAGLNPETKQKKGTTPKISRKRRQSQLVPVEEAGKRPGGEDFDPSAGPAPPKRQRRGTESTDEMPDDAMQRDDNNPILQLLKEQNKQYSSTRGRWTAINTTNHPRTISSSSSSLSSSSRKSSSRPSLHHQQRVAAGNNSLYGDNDDNNNNNNKTQSSPQQQDQERKTQQEKEEEEEQFYHDHAYRTLDYAAAPTTTGKKQRQRNGRAGSRKSGAVWRGFVEGLVHEDAEHNEKLAENLRRRRREREEQAAAQRRREKAEQRKADARERARVQREEKKKRNNEKKKKEQEEGEMNSGGRAPDDDDAANAAAAAGATTAAVAT</sequence>
<name>A0ABR2J4Y4_9PEZI</name>
<protein>
    <submittedName>
        <fullName evidence="2">Uncharacterized protein</fullName>
    </submittedName>
</protein>
<evidence type="ECO:0000256" key="1">
    <source>
        <dbReference type="SAM" id="MobiDB-lite"/>
    </source>
</evidence>
<comment type="caution">
    <text evidence="2">The sequence shown here is derived from an EMBL/GenBank/DDBJ whole genome shotgun (WGS) entry which is preliminary data.</text>
</comment>
<organism evidence="2 3">
    <name type="scientific">Apiospora arundinis</name>
    <dbReference type="NCBI Taxonomy" id="335852"/>
    <lineage>
        <taxon>Eukaryota</taxon>
        <taxon>Fungi</taxon>
        <taxon>Dikarya</taxon>
        <taxon>Ascomycota</taxon>
        <taxon>Pezizomycotina</taxon>
        <taxon>Sordariomycetes</taxon>
        <taxon>Xylariomycetidae</taxon>
        <taxon>Amphisphaeriales</taxon>
        <taxon>Apiosporaceae</taxon>
        <taxon>Apiospora</taxon>
    </lineage>
</organism>
<evidence type="ECO:0000313" key="2">
    <source>
        <dbReference type="EMBL" id="KAK8872736.1"/>
    </source>
</evidence>
<gene>
    <name evidence="2" type="ORF">PGQ11_003250</name>
</gene>
<feature type="compositionally biased region" description="Polar residues" evidence="1">
    <location>
        <begin position="282"/>
        <end position="303"/>
    </location>
</feature>
<proteinExistence type="predicted"/>
<feature type="compositionally biased region" description="Basic residues" evidence="1">
    <location>
        <begin position="207"/>
        <end position="220"/>
    </location>
</feature>
<feature type="compositionally biased region" description="Basic and acidic residues" evidence="1">
    <location>
        <begin position="422"/>
        <end position="444"/>
    </location>
</feature>
<feature type="region of interest" description="Disordered" evidence="1">
    <location>
        <begin position="1"/>
        <end position="408"/>
    </location>
</feature>
<feature type="compositionally biased region" description="Low complexity" evidence="1">
    <location>
        <begin position="502"/>
        <end position="517"/>
    </location>
</feature>
<dbReference type="EMBL" id="JAPCWZ010000003">
    <property type="protein sequence ID" value="KAK8872736.1"/>
    <property type="molecule type" value="Genomic_DNA"/>
</dbReference>
<feature type="compositionally biased region" description="Basic and acidic residues" evidence="1">
    <location>
        <begin position="52"/>
        <end position="61"/>
    </location>
</feature>
<feature type="compositionally biased region" description="Basic and acidic residues" evidence="1">
    <location>
        <begin position="98"/>
        <end position="108"/>
    </location>
</feature>
<evidence type="ECO:0000313" key="3">
    <source>
        <dbReference type="Proteomes" id="UP001390339"/>
    </source>
</evidence>